<evidence type="ECO:0000256" key="9">
    <source>
        <dbReference type="ARBA" id="ARBA00022827"/>
    </source>
</evidence>
<sequence length="297" mass="34119">MATIGFFDGVHLGHRTVIDRSRDVARLLGLPSLVVTFDIHPKSLVRENNEVLLLTTFEHKIELLSAAGVDIITFINFDPDFANMPAEKFCRDILQEKVKARAIVVGDDFRFGKDARGDQELLRHFFQHRGVDIHIVSKLRIGGMEVSSSNIRKFLQEGDVERAALFLGRLPSARGIVEPGSKRGKNLGFPTINLRNLKEQQLPKKGVYAGYARYDSHRQKAMIYVGAKPTFDETERMIEAHLLDLPEQRENLYGRQAEILFLKRTRDEMKFENTEKLREQLEKDRRNILDILREDHG</sequence>
<comment type="catalytic activity">
    <reaction evidence="12 14">
        <text>riboflavin + ATP = FMN + ADP + H(+)</text>
        <dbReference type="Rhea" id="RHEA:14357"/>
        <dbReference type="ChEBI" id="CHEBI:15378"/>
        <dbReference type="ChEBI" id="CHEBI:30616"/>
        <dbReference type="ChEBI" id="CHEBI:57986"/>
        <dbReference type="ChEBI" id="CHEBI:58210"/>
        <dbReference type="ChEBI" id="CHEBI:456216"/>
        <dbReference type="EC" id="2.7.1.26"/>
    </reaction>
</comment>
<dbReference type="InterPro" id="IPR002606">
    <property type="entry name" value="Riboflavin_kinase_bac"/>
</dbReference>
<dbReference type="UniPathway" id="UPA00277">
    <property type="reaction ID" value="UER00407"/>
</dbReference>
<evidence type="ECO:0000256" key="15">
    <source>
        <dbReference type="SAM" id="Coils"/>
    </source>
</evidence>
<protein>
    <recommendedName>
        <fullName evidence="14">Riboflavin biosynthesis protein</fullName>
    </recommendedName>
    <domain>
        <recommendedName>
            <fullName evidence="14">Riboflavin kinase</fullName>
            <ecNumber evidence="14">2.7.1.26</ecNumber>
        </recommendedName>
        <alternativeName>
            <fullName evidence="14">Flavokinase</fullName>
        </alternativeName>
    </domain>
    <domain>
        <recommendedName>
            <fullName evidence="14">FMN adenylyltransferase</fullName>
            <ecNumber evidence="14">2.7.7.2</ecNumber>
        </recommendedName>
        <alternativeName>
            <fullName evidence="14">FAD pyrophosphorylase</fullName>
        </alternativeName>
        <alternativeName>
            <fullName evidence="14">FAD synthase</fullName>
        </alternativeName>
    </domain>
</protein>
<evidence type="ECO:0000259" key="16">
    <source>
        <dbReference type="SMART" id="SM00904"/>
    </source>
</evidence>
<dbReference type="EC" id="2.7.1.26" evidence="14"/>
<dbReference type="PANTHER" id="PTHR22749:SF6">
    <property type="entry name" value="RIBOFLAVIN KINASE"/>
    <property type="match status" value="1"/>
</dbReference>
<evidence type="ECO:0000256" key="8">
    <source>
        <dbReference type="ARBA" id="ARBA00022777"/>
    </source>
</evidence>
<dbReference type="AlphaFoldDB" id="A0A6V8NP67"/>
<dbReference type="PANTHER" id="PTHR22749">
    <property type="entry name" value="RIBOFLAVIN KINASE/FMN ADENYLYLTRANSFERASE"/>
    <property type="match status" value="1"/>
</dbReference>
<evidence type="ECO:0000256" key="6">
    <source>
        <dbReference type="ARBA" id="ARBA00022695"/>
    </source>
</evidence>
<organism evidence="17 18">
    <name type="scientific">Candidatus Hakubella thermalkaliphila</name>
    <dbReference type="NCBI Taxonomy" id="2754717"/>
    <lineage>
        <taxon>Bacteria</taxon>
        <taxon>Bacillati</taxon>
        <taxon>Actinomycetota</taxon>
        <taxon>Actinomycetota incertae sedis</taxon>
        <taxon>Candidatus Hakubellales</taxon>
        <taxon>Candidatus Hakubellaceae</taxon>
        <taxon>Candidatus Hakubella</taxon>
    </lineage>
</organism>
<dbReference type="GO" id="GO:0005524">
    <property type="term" value="F:ATP binding"/>
    <property type="evidence" value="ECO:0007669"/>
    <property type="project" value="UniProtKB-UniRule"/>
</dbReference>
<dbReference type="GO" id="GO:0008531">
    <property type="term" value="F:riboflavin kinase activity"/>
    <property type="evidence" value="ECO:0007669"/>
    <property type="project" value="UniProtKB-UniRule"/>
</dbReference>
<dbReference type="NCBIfam" id="NF004162">
    <property type="entry name" value="PRK05627.1-5"/>
    <property type="match status" value="1"/>
</dbReference>
<comment type="caution">
    <text evidence="17">The sequence shown here is derived from an EMBL/GenBank/DDBJ whole genome shotgun (WGS) entry which is preliminary data.</text>
</comment>
<dbReference type="Proteomes" id="UP000580051">
    <property type="component" value="Unassembled WGS sequence"/>
</dbReference>
<dbReference type="Pfam" id="PF06574">
    <property type="entry name" value="FAD_syn"/>
    <property type="match status" value="1"/>
</dbReference>
<evidence type="ECO:0000256" key="12">
    <source>
        <dbReference type="ARBA" id="ARBA00047880"/>
    </source>
</evidence>
<keyword evidence="6 14" id="KW-0548">Nucleotidyltransferase</keyword>
<dbReference type="GO" id="GO:0006747">
    <property type="term" value="P:FAD biosynthetic process"/>
    <property type="evidence" value="ECO:0007669"/>
    <property type="project" value="UniProtKB-UniRule"/>
</dbReference>
<keyword evidence="15" id="KW-0175">Coiled coil</keyword>
<evidence type="ECO:0000256" key="1">
    <source>
        <dbReference type="ARBA" id="ARBA00004726"/>
    </source>
</evidence>
<dbReference type="CDD" id="cd02064">
    <property type="entry name" value="FAD_synthetase_N"/>
    <property type="match status" value="1"/>
</dbReference>
<dbReference type="FunFam" id="3.40.50.620:FF:000021">
    <property type="entry name" value="Riboflavin biosynthesis protein"/>
    <property type="match status" value="1"/>
</dbReference>
<evidence type="ECO:0000313" key="17">
    <source>
        <dbReference type="EMBL" id="GFP21061.1"/>
    </source>
</evidence>
<keyword evidence="10 14" id="KW-0067">ATP-binding</keyword>
<dbReference type="InterPro" id="IPR015864">
    <property type="entry name" value="FAD_synthase"/>
</dbReference>
<dbReference type="UniPathway" id="UPA00276">
    <property type="reaction ID" value="UER00406"/>
</dbReference>
<keyword evidence="5 14" id="KW-0808">Transferase</keyword>
<reference evidence="17 18" key="1">
    <citation type="journal article" date="2020" name="Front. Microbiol.">
        <title>Single-cell genomics of novel Actinobacteria with the Wood-Ljungdahl pathway discovered in a serpentinizing system.</title>
        <authorList>
            <person name="Merino N."/>
            <person name="Kawai M."/>
            <person name="Boyd E.S."/>
            <person name="Colman D.R."/>
            <person name="McGlynn S.E."/>
            <person name="Nealson K.H."/>
            <person name="Kurokawa K."/>
            <person name="Hongoh Y."/>
        </authorList>
    </citation>
    <scope>NUCLEOTIDE SEQUENCE [LARGE SCALE GENOMIC DNA]</scope>
    <source>
        <strain evidence="17 18">S06</strain>
    </source>
</reference>
<keyword evidence="7 14" id="KW-0547">Nucleotide-binding</keyword>
<dbReference type="Gene3D" id="2.40.30.30">
    <property type="entry name" value="Riboflavin kinase-like"/>
    <property type="match status" value="1"/>
</dbReference>
<dbReference type="SMART" id="SM00904">
    <property type="entry name" value="Flavokinase"/>
    <property type="match status" value="1"/>
</dbReference>
<feature type="coiled-coil region" evidence="15">
    <location>
        <begin position="264"/>
        <end position="294"/>
    </location>
</feature>
<dbReference type="InterPro" id="IPR023468">
    <property type="entry name" value="Riboflavin_kinase"/>
</dbReference>
<keyword evidence="11" id="KW-0511">Multifunctional enzyme</keyword>
<evidence type="ECO:0000256" key="4">
    <source>
        <dbReference type="ARBA" id="ARBA00022643"/>
    </source>
</evidence>
<dbReference type="SUPFAM" id="SSF52374">
    <property type="entry name" value="Nucleotidylyl transferase"/>
    <property type="match status" value="1"/>
</dbReference>
<keyword evidence="4 14" id="KW-0288">FMN</keyword>
<evidence type="ECO:0000256" key="5">
    <source>
        <dbReference type="ARBA" id="ARBA00022679"/>
    </source>
</evidence>
<comment type="pathway">
    <text evidence="2 14">Cofactor biosynthesis; FMN biosynthesis; FMN from riboflavin (ATP route): step 1/1.</text>
</comment>
<gene>
    <name evidence="17" type="ORF">HKBW3S06_00287</name>
</gene>
<comment type="similarity">
    <text evidence="14">Belongs to the ribF family.</text>
</comment>
<evidence type="ECO:0000256" key="3">
    <source>
        <dbReference type="ARBA" id="ARBA00022630"/>
    </source>
</evidence>
<evidence type="ECO:0000256" key="10">
    <source>
        <dbReference type="ARBA" id="ARBA00022840"/>
    </source>
</evidence>
<evidence type="ECO:0000256" key="14">
    <source>
        <dbReference type="PIRNR" id="PIRNR004491"/>
    </source>
</evidence>
<proteinExistence type="inferred from homology"/>
<dbReference type="GO" id="GO:0009231">
    <property type="term" value="P:riboflavin biosynthetic process"/>
    <property type="evidence" value="ECO:0007669"/>
    <property type="project" value="InterPro"/>
</dbReference>
<evidence type="ECO:0000256" key="2">
    <source>
        <dbReference type="ARBA" id="ARBA00005201"/>
    </source>
</evidence>
<dbReference type="EC" id="2.7.7.2" evidence="14"/>
<dbReference type="EMBL" id="BLRV01000015">
    <property type="protein sequence ID" value="GFP21061.1"/>
    <property type="molecule type" value="Genomic_DNA"/>
</dbReference>
<dbReference type="NCBIfam" id="TIGR00083">
    <property type="entry name" value="ribF"/>
    <property type="match status" value="1"/>
</dbReference>
<keyword evidence="3 14" id="KW-0285">Flavoprotein</keyword>
<dbReference type="InterPro" id="IPR014729">
    <property type="entry name" value="Rossmann-like_a/b/a_fold"/>
</dbReference>
<dbReference type="GO" id="GO:0009398">
    <property type="term" value="P:FMN biosynthetic process"/>
    <property type="evidence" value="ECO:0007669"/>
    <property type="project" value="UniProtKB-UniRule"/>
</dbReference>
<dbReference type="InterPro" id="IPR015865">
    <property type="entry name" value="Riboflavin_kinase_bac/euk"/>
</dbReference>
<comment type="catalytic activity">
    <reaction evidence="13 14">
        <text>FMN + ATP + H(+) = FAD + diphosphate</text>
        <dbReference type="Rhea" id="RHEA:17237"/>
        <dbReference type="ChEBI" id="CHEBI:15378"/>
        <dbReference type="ChEBI" id="CHEBI:30616"/>
        <dbReference type="ChEBI" id="CHEBI:33019"/>
        <dbReference type="ChEBI" id="CHEBI:57692"/>
        <dbReference type="ChEBI" id="CHEBI:58210"/>
        <dbReference type="EC" id="2.7.7.2"/>
    </reaction>
</comment>
<dbReference type="Pfam" id="PF01687">
    <property type="entry name" value="Flavokinase"/>
    <property type="match status" value="1"/>
</dbReference>
<accession>A0A6V8NP67</accession>
<evidence type="ECO:0000256" key="11">
    <source>
        <dbReference type="ARBA" id="ARBA00023268"/>
    </source>
</evidence>
<keyword evidence="9 14" id="KW-0274">FAD</keyword>
<evidence type="ECO:0000256" key="13">
    <source>
        <dbReference type="ARBA" id="ARBA00049494"/>
    </source>
</evidence>
<dbReference type="GO" id="GO:0003919">
    <property type="term" value="F:FMN adenylyltransferase activity"/>
    <property type="evidence" value="ECO:0007669"/>
    <property type="project" value="UniProtKB-UniRule"/>
</dbReference>
<dbReference type="SUPFAM" id="SSF82114">
    <property type="entry name" value="Riboflavin kinase-like"/>
    <property type="match status" value="1"/>
</dbReference>
<dbReference type="Gene3D" id="3.40.50.620">
    <property type="entry name" value="HUPs"/>
    <property type="match status" value="1"/>
</dbReference>
<evidence type="ECO:0000313" key="18">
    <source>
        <dbReference type="Proteomes" id="UP000580051"/>
    </source>
</evidence>
<feature type="domain" description="Riboflavin kinase" evidence="16">
    <location>
        <begin position="166"/>
        <end position="293"/>
    </location>
</feature>
<evidence type="ECO:0000256" key="7">
    <source>
        <dbReference type="ARBA" id="ARBA00022741"/>
    </source>
</evidence>
<dbReference type="PIRSF" id="PIRSF004491">
    <property type="entry name" value="FAD_Synth"/>
    <property type="match status" value="1"/>
</dbReference>
<keyword evidence="8 14" id="KW-0418">Kinase</keyword>
<dbReference type="InterPro" id="IPR023465">
    <property type="entry name" value="Riboflavin_kinase_dom_sf"/>
</dbReference>
<name>A0A6V8NP67_9ACTN</name>
<comment type="pathway">
    <text evidence="1 14">Cofactor biosynthesis; FAD biosynthesis; FAD from FMN: step 1/1.</text>
</comment>